<dbReference type="Proteomes" id="UP000256964">
    <property type="component" value="Unassembled WGS sequence"/>
</dbReference>
<proteinExistence type="predicted"/>
<evidence type="ECO:0000313" key="3">
    <source>
        <dbReference type="Proteomes" id="UP000256964"/>
    </source>
</evidence>
<feature type="region of interest" description="Disordered" evidence="1">
    <location>
        <begin position="1"/>
        <end position="68"/>
    </location>
</feature>
<sequence length="160" mass="17635">MAGNESESEESPRENESRSLRRGQRGHDGAEEATPTRHDALSRHAHEVLLASSQSVQSRAHTRRRRHRCPAVLAHSQFSRYGIPLRPFNVYLTGRRRTKRGTKPPGRALVCGQAPAPAYYSEPLSAPQTAPPPYTRIHPAGDVRPTSLSGQAAGTRSRTK</sequence>
<organism evidence="2 3">
    <name type="scientific">Lentinus brumalis</name>
    <dbReference type="NCBI Taxonomy" id="2498619"/>
    <lineage>
        <taxon>Eukaryota</taxon>
        <taxon>Fungi</taxon>
        <taxon>Dikarya</taxon>
        <taxon>Basidiomycota</taxon>
        <taxon>Agaricomycotina</taxon>
        <taxon>Agaricomycetes</taxon>
        <taxon>Polyporales</taxon>
        <taxon>Polyporaceae</taxon>
        <taxon>Lentinus</taxon>
    </lineage>
</organism>
<dbReference type="AlphaFoldDB" id="A0A371CGK2"/>
<evidence type="ECO:0000313" key="2">
    <source>
        <dbReference type="EMBL" id="RDX39403.1"/>
    </source>
</evidence>
<accession>A0A371CGK2</accession>
<feature type="region of interest" description="Disordered" evidence="1">
    <location>
        <begin position="118"/>
        <end position="160"/>
    </location>
</feature>
<reference evidence="2 3" key="1">
    <citation type="journal article" date="2018" name="Biotechnol. Biofuels">
        <title>Integrative visual omics of the white-rot fungus Polyporus brumalis exposes the biotechnological potential of its oxidative enzymes for delignifying raw plant biomass.</title>
        <authorList>
            <person name="Miyauchi S."/>
            <person name="Rancon A."/>
            <person name="Drula E."/>
            <person name="Hage H."/>
            <person name="Chaduli D."/>
            <person name="Favel A."/>
            <person name="Grisel S."/>
            <person name="Henrissat B."/>
            <person name="Herpoel-Gimbert I."/>
            <person name="Ruiz-Duenas F.J."/>
            <person name="Chevret D."/>
            <person name="Hainaut M."/>
            <person name="Lin J."/>
            <person name="Wang M."/>
            <person name="Pangilinan J."/>
            <person name="Lipzen A."/>
            <person name="Lesage-Meessen L."/>
            <person name="Navarro D."/>
            <person name="Riley R."/>
            <person name="Grigoriev I.V."/>
            <person name="Zhou S."/>
            <person name="Raouche S."/>
            <person name="Rosso M.N."/>
        </authorList>
    </citation>
    <scope>NUCLEOTIDE SEQUENCE [LARGE SCALE GENOMIC DNA]</scope>
    <source>
        <strain evidence="2 3">BRFM 1820</strain>
    </source>
</reference>
<gene>
    <name evidence="2" type="ORF">OH76DRAFT_1491201</name>
</gene>
<keyword evidence="3" id="KW-1185">Reference proteome</keyword>
<protein>
    <submittedName>
        <fullName evidence="2">Uncharacterized protein</fullName>
    </submittedName>
</protein>
<name>A0A371CGK2_9APHY</name>
<feature type="compositionally biased region" description="Basic and acidic residues" evidence="1">
    <location>
        <begin position="10"/>
        <end position="47"/>
    </location>
</feature>
<dbReference type="EMBL" id="KZ857917">
    <property type="protein sequence ID" value="RDX39403.1"/>
    <property type="molecule type" value="Genomic_DNA"/>
</dbReference>
<evidence type="ECO:0000256" key="1">
    <source>
        <dbReference type="SAM" id="MobiDB-lite"/>
    </source>
</evidence>
<feature type="compositionally biased region" description="Polar residues" evidence="1">
    <location>
        <begin position="146"/>
        <end position="160"/>
    </location>
</feature>